<evidence type="ECO:0000256" key="9">
    <source>
        <dbReference type="ARBA" id="ARBA00043142"/>
    </source>
</evidence>
<keyword evidence="16" id="KW-0732">Signal</keyword>
<comment type="similarity">
    <text evidence="2 15">Belongs to the glycosyl hydrolase 28 family.</text>
</comment>
<dbReference type="PROSITE" id="PS00502">
    <property type="entry name" value="POLYGALACTURONASE"/>
    <property type="match status" value="1"/>
</dbReference>
<comment type="subcellular location">
    <subcellularLocation>
        <location evidence="1">Secreted</location>
        <location evidence="1">Cell wall</location>
    </subcellularLocation>
</comment>
<keyword evidence="4" id="KW-0964">Secreted</keyword>
<dbReference type="GO" id="GO:0047911">
    <property type="term" value="F:galacturan 1,4-alpha-galacturonidase activity"/>
    <property type="evidence" value="ECO:0007669"/>
    <property type="project" value="UniProtKB-EC"/>
</dbReference>
<comment type="function">
    <text evidence="11">May function in depolymerizing pectin during pollen development, germination, and tube growth. Acts as an exo-polygalacturonase.</text>
</comment>
<protein>
    <recommendedName>
        <fullName evidence="12">Exopolygalacturonase</fullName>
        <ecNumber evidence="8">3.2.1.67</ecNumber>
    </recommendedName>
    <alternativeName>
        <fullName evidence="9">Galacturan 1,4-alpha-galacturonidase</fullName>
    </alternativeName>
    <alternativeName>
        <fullName evidence="13">Pectinase</fullName>
    </alternativeName>
</protein>
<name>A0A140EEH1_9LILI</name>
<evidence type="ECO:0000256" key="13">
    <source>
        <dbReference type="ARBA" id="ARBA00083621"/>
    </source>
</evidence>
<dbReference type="InterPro" id="IPR000743">
    <property type="entry name" value="Glyco_hydro_28"/>
</dbReference>
<dbReference type="InterPro" id="IPR011050">
    <property type="entry name" value="Pectin_lyase_fold/virulence"/>
</dbReference>
<evidence type="ECO:0000256" key="4">
    <source>
        <dbReference type="ARBA" id="ARBA00022525"/>
    </source>
</evidence>
<evidence type="ECO:0000256" key="10">
    <source>
        <dbReference type="ARBA" id="ARBA00048766"/>
    </source>
</evidence>
<dbReference type="InterPro" id="IPR012334">
    <property type="entry name" value="Pectin_lyas_fold"/>
</dbReference>
<evidence type="ECO:0000256" key="5">
    <source>
        <dbReference type="ARBA" id="ARBA00022801"/>
    </source>
</evidence>
<evidence type="ECO:0000256" key="12">
    <source>
        <dbReference type="ARBA" id="ARBA00068298"/>
    </source>
</evidence>
<keyword evidence="6 15" id="KW-0326">Glycosidase</keyword>
<dbReference type="Pfam" id="PF00295">
    <property type="entry name" value="Glyco_hydro_28"/>
    <property type="match status" value="1"/>
</dbReference>
<evidence type="ECO:0000256" key="6">
    <source>
        <dbReference type="ARBA" id="ARBA00023295"/>
    </source>
</evidence>
<dbReference type="PANTHER" id="PTHR31375">
    <property type="match status" value="1"/>
</dbReference>
<evidence type="ECO:0000256" key="8">
    <source>
        <dbReference type="ARBA" id="ARBA00038933"/>
    </source>
</evidence>
<dbReference type="EC" id="3.2.1.67" evidence="8"/>
<organism evidence="17">
    <name type="scientific">Lilium hybrid cultivar</name>
    <dbReference type="NCBI Taxonomy" id="156531"/>
    <lineage>
        <taxon>Eukaryota</taxon>
        <taxon>Viridiplantae</taxon>
        <taxon>Streptophyta</taxon>
        <taxon>Embryophyta</taxon>
        <taxon>Tracheophyta</taxon>
        <taxon>Spermatophyta</taxon>
        <taxon>Magnoliopsida</taxon>
        <taxon>Liliopsida</taxon>
        <taxon>Liliales</taxon>
        <taxon>Liliaceae</taxon>
        <taxon>Lilium</taxon>
    </lineage>
</organism>
<evidence type="ECO:0000256" key="7">
    <source>
        <dbReference type="ARBA" id="ARBA00023316"/>
    </source>
</evidence>
<feature type="active site" evidence="14">
    <location>
        <position position="245"/>
    </location>
</feature>
<keyword evidence="7" id="KW-0961">Cell wall biogenesis/degradation</keyword>
<evidence type="ECO:0000313" key="17">
    <source>
        <dbReference type="EMBL" id="AML23200.1"/>
    </source>
</evidence>
<dbReference type="SMART" id="SM00710">
    <property type="entry name" value="PbH1"/>
    <property type="match status" value="4"/>
</dbReference>
<dbReference type="GO" id="GO:0071555">
    <property type="term" value="P:cell wall organization"/>
    <property type="evidence" value="ECO:0007669"/>
    <property type="project" value="UniProtKB-KW"/>
</dbReference>
<reference evidence="17" key="1">
    <citation type="submission" date="2015-09" db="EMBL/GenBank/DDBJ databases">
        <title>Cloning of Polygalacturonase Genes from Cut Lily.</title>
        <authorList>
            <person name="Cheng G."/>
            <person name="Wu Z."/>
            <person name="He Q."/>
            <person name="Li H."/>
            <person name="He S."/>
        </authorList>
    </citation>
    <scope>NUCLEOTIDE SEQUENCE</scope>
</reference>
<dbReference type="GO" id="GO:0004650">
    <property type="term" value="F:polygalacturonase activity"/>
    <property type="evidence" value="ECO:0007669"/>
    <property type="project" value="InterPro"/>
</dbReference>
<accession>A0A140EEH1</accession>
<dbReference type="Gene3D" id="2.160.20.10">
    <property type="entry name" value="Single-stranded right-handed beta-helix, Pectin lyase-like"/>
    <property type="match status" value="1"/>
</dbReference>
<feature type="chain" id="PRO_5007302204" description="Exopolygalacturonase" evidence="16">
    <location>
        <begin position="25"/>
        <end position="413"/>
    </location>
</feature>
<evidence type="ECO:0000256" key="14">
    <source>
        <dbReference type="PROSITE-ProRule" id="PRU10052"/>
    </source>
</evidence>
<evidence type="ECO:0000256" key="11">
    <source>
        <dbReference type="ARBA" id="ARBA00057651"/>
    </source>
</evidence>
<evidence type="ECO:0000256" key="15">
    <source>
        <dbReference type="RuleBase" id="RU361169"/>
    </source>
</evidence>
<dbReference type="InterPro" id="IPR006626">
    <property type="entry name" value="PbH1"/>
</dbReference>
<comment type="catalytic activity">
    <reaction evidence="10">
        <text>[(1-&gt;4)-alpha-D-galacturonosyl](n) + H2O = alpha-D-galacturonate + [(1-&gt;4)-alpha-D-galacturonosyl](n-1)</text>
        <dbReference type="Rhea" id="RHEA:14117"/>
        <dbReference type="Rhea" id="RHEA-COMP:14570"/>
        <dbReference type="Rhea" id="RHEA-COMP:14572"/>
        <dbReference type="ChEBI" id="CHEBI:15377"/>
        <dbReference type="ChEBI" id="CHEBI:58658"/>
        <dbReference type="ChEBI" id="CHEBI:140523"/>
        <dbReference type="EC" id="3.2.1.67"/>
    </reaction>
</comment>
<evidence type="ECO:0000256" key="3">
    <source>
        <dbReference type="ARBA" id="ARBA00022512"/>
    </source>
</evidence>
<feature type="signal peptide" evidence="16">
    <location>
        <begin position="1"/>
        <end position="24"/>
    </location>
</feature>
<keyword evidence="3" id="KW-0134">Cell wall</keyword>
<evidence type="ECO:0000256" key="16">
    <source>
        <dbReference type="SAM" id="SignalP"/>
    </source>
</evidence>
<sequence>MASISSAGLLRLSSVLLIIKLTAGLVPEAKLNVKSFGAVGDGKTDSTQAILRAWDQACNGFGKQRVIVPEGVYLTGPMAFRGPCNGFMSMQIRGELRAYGDVGKYPNAKWVSYEDLNGLLVTGGGRFNAQGSQAWTQNDCSMKKNCVLLTTSIKFDHCTNATIRRINSIDSKFFHMAIDQSTDITVHHLNITAPGTSPNTDGIHIGRSTNVNISNAIIGTGDDCISLGPGSSHIIISKVQCGPGHGISVGSLGRYMNEQNVWDVKVQNCTLTGTTNGVRIKTWKGSSPSEASQFIFQNIEMREVQNPIIIDQDYCSYDDCANNPPAPSKVKLSEIQFMNIKGTSASKVAINLICSSAVPCEGIQLSDISLKYTGPGKPTMANCSYVSGTASGLVSPPSCIKGADVSLFTTQML</sequence>
<dbReference type="FunFam" id="2.160.20.10:FF:000004">
    <property type="entry name" value="Pectin lyase-like superfamily protein"/>
    <property type="match status" value="1"/>
</dbReference>
<proteinExistence type="evidence at transcript level"/>
<evidence type="ECO:0000256" key="2">
    <source>
        <dbReference type="ARBA" id="ARBA00008834"/>
    </source>
</evidence>
<dbReference type="AlphaFoldDB" id="A0A140EEH1"/>
<keyword evidence="5 15" id="KW-0378">Hydrolase</keyword>
<dbReference type="SUPFAM" id="SSF51126">
    <property type="entry name" value="Pectin lyase-like"/>
    <property type="match status" value="1"/>
</dbReference>
<evidence type="ECO:0000256" key="1">
    <source>
        <dbReference type="ARBA" id="ARBA00004191"/>
    </source>
</evidence>
<dbReference type="EMBL" id="KT780417">
    <property type="protein sequence ID" value="AML23200.1"/>
    <property type="molecule type" value="mRNA"/>
</dbReference>
<dbReference type="GO" id="GO:0005975">
    <property type="term" value="P:carbohydrate metabolic process"/>
    <property type="evidence" value="ECO:0007669"/>
    <property type="project" value="InterPro"/>
</dbReference>